<feature type="region of interest" description="Disordered" evidence="8">
    <location>
        <begin position="773"/>
        <end position="796"/>
    </location>
</feature>
<accession>A0AAE9W8L5</accession>
<comment type="subcellular location">
    <subcellularLocation>
        <location evidence="1">Nucleus</location>
    </subcellularLocation>
</comment>
<evidence type="ECO:0000256" key="6">
    <source>
        <dbReference type="ARBA" id="ARBA00023163"/>
    </source>
</evidence>
<keyword evidence="3" id="KW-0862">Zinc</keyword>
<sequence>MAKEEVTDLDQDSILLEGANVIPRRRRVTRACDKCRKKKVKCDGMRPCKNCRLGRAECTFKMPSTRKSSHSPEYLENLESRIRYLENLLRKHSSVDLSTSSPNFLMFLREQKFQAANELEVGENHKRLMLQSTIESSGLYNDINTGKCYFRGSTSVFVFLHGLLKNLSSNLEIKNPYVAYPLSSKNIQPDYSIPESQFYTFCPRFSLDFQVTSVDPGKVPLPPMEIAFEIVKTALSNVTDLFFFDSFSVIINRINLLYRGEYQTNFLAFFCAMLCNGYYHSLQNDPNNLETQAMAKKYSYYSERLVDSIDNYSLDSVQCLMILSNYRYCRAEIGAGYYYHKLALSCSLKLGLHRNIIVGFTPEQIEARRRVFWALYCHDRHYATLFGFPLGISDEDIDQFLPKDISIQFVEGYQVRANDFLFHGIRLYKITSAILSKLYLIGNRISSKRTVSYFVIIELEQAMDRFYNSLPRSFKTEQPGQVPENRHMYSLMLTYYYFRMLLYRPLLHYLEAGSSAMQALKVSERQIAFTLACKCLDSAIVSIQNLNCLTDALTRSHNRYYWTTLFFGFNTILTLMYATLLTKNRNLLVQLTVGRNSLKTLADDWLTRQLIPILDELLAKLKMELELSEQEKQNKNQVVPETFQSSNIPEYQKKFSENKSHPVLDTFQGGISPSVNSGNVKSFNNTNLGEVPYKHYMDPDEEFVDFHALSSMLNYHTHARKVYHPSFYITRSDAHLDEETGGGPEVLLYGNNSMSTNEHFPFWDNFIGEDAEQTPEQTEGKVENNQSFPSSSTMLDPAMILNQLSQNS</sequence>
<dbReference type="InterPro" id="IPR007219">
    <property type="entry name" value="XnlR_reg_dom"/>
</dbReference>
<keyword evidence="7" id="KW-0539">Nucleus</keyword>
<dbReference type="GO" id="GO:0006351">
    <property type="term" value="P:DNA-templated transcription"/>
    <property type="evidence" value="ECO:0007669"/>
    <property type="project" value="InterPro"/>
</dbReference>
<dbReference type="GO" id="GO:0005634">
    <property type="term" value="C:nucleus"/>
    <property type="evidence" value="ECO:0007669"/>
    <property type="project" value="UniProtKB-SubCell"/>
</dbReference>
<dbReference type="PROSITE" id="PS00463">
    <property type="entry name" value="ZN2_CY6_FUNGAL_1"/>
    <property type="match status" value="1"/>
</dbReference>
<evidence type="ECO:0000256" key="7">
    <source>
        <dbReference type="ARBA" id="ARBA00023242"/>
    </source>
</evidence>
<evidence type="ECO:0000256" key="4">
    <source>
        <dbReference type="ARBA" id="ARBA00023015"/>
    </source>
</evidence>
<evidence type="ECO:0000259" key="9">
    <source>
        <dbReference type="PROSITE" id="PS50048"/>
    </source>
</evidence>
<dbReference type="CDD" id="cd12148">
    <property type="entry name" value="fungal_TF_MHR"/>
    <property type="match status" value="1"/>
</dbReference>
<evidence type="ECO:0000256" key="5">
    <source>
        <dbReference type="ARBA" id="ARBA00023125"/>
    </source>
</evidence>
<keyword evidence="4" id="KW-0805">Transcription regulation</keyword>
<feature type="compositionally biased region" description="Polar residues" evidence="8">
    <location>
        <begin position="783"/>
        <end position="794"/>
    </location>
</feature>
<dbReference type="CDD" id="cd00067">
    <property type="entry name" value="GAL4"/>
    <property type="match status" value="1"/>
</dbReference>
<name>A0AAE9W8L5_9SCHI</name>
<keyword evidence="5 10" id="KW-0238">DNA-binding</keyword>
<organism evidence="10 11">
    <name type="scientific">Schizosaccharomyces osmophilus</name>
    <dbReference type="NCBI Taxonomy" id="2545709"/>
    <lineage>
        <taxon>Eukaryota</taxon>
        <taxon>Fungi</taxon>
        <taxon>Dikarya</taxon>
        <taxon>Ascomycota</taxon>
        <taxon>Taphrinomycotina</taxon>
        <taxon>Schizosaccharomycetes</taxon>
        <taxon>Schizosaccharomycetales</taxon>
        <taxon>Schizosaccharomycetaceae</taxon>
        <taxon>Schizosaccharomyces</taxon>
    </lineage>
</organism>
<evidence type="ECO:0000256" key="8">
    <source>
        <dbReference type="SAM" id="MobiDB-lite"/>
    </source>
</evidence>
<evidence type="ECO:0000313" key="10">
    <source>
        <dbReference type="EMBL" id="WBW71699.1"/>
    </source>
</evidence>
<dbReference type="Pfam" id="PF00172">
    <property type="entry name" value="Zn_clus"/>
    <property type="match status" value="1"/>
</dbReference>
<reference evidence="10 11" key="1">
    <citation type="journal article" date="2023" name="G3 (Bethesda)">
        <title>A high-quality reference genome for the fission yeast Schizosaccharomyces osmophilus.</title>
        <authorList>
            <person name="Jia G.S."/>
            <person name="Zhang W.C."/>
            <person name="Liang Y."/>
            <person name="Liu X.H."/>
            <person name="Rhind N."/>
            <person name="Pidoux A."/>
            <person name="Brysch-Herzberg M."/>
            <person name="Du L.L."/>
        </authorList>
    </citation>
    <scope>NUCLEOTIDE SEQUENCE [LARGE SCALE GENOMIC DNA]</scope>
    <source>
        <strain evidence="10 11">CBS 15793</strain>
    </source>
</reference>
<dbReference type="GO" id="GO:0003677">
    <property type="term" value="F:DNA binding"/>
    <property type="evidence" value="ECO:0007669"/>
    <property type="project" value="UniProtKB-KW"/>
</dbReference>
<dbReference type="InterPro" id="IPR036864">
    <property type="entry name" value="Zn2-C6_fun-type_DNA-bd_sf"/>
</dbReference>
<dbReference type="Pfam" id="PF04082">
    <property type="entry name" value="Fungal_trans"/>
    <property type="match status" value="1"/>
</dbReference>
<dbReference type="RefSeq" id="XP_056035942.1">
    <property type="nucleotide sequence ID" value="XM_056181038.1"/>
</dbReference>
<evidence type="ECO:0000256" key="2">
    <source>
        <dbReference type="ARBA" id="ARBA00022723"/>
    </source>
</evidence>
<dbReference type="Proteomes" id="UP001212411">
    <property type="component" value="Chromosome 1"/>
</dbReference>
<dbReference type="SMART" id="SM00066">
    <property type="entry name" value="GAL4"/>
    <property type="match status" value="1"/>
</dbReference>
<dbReference type="InterPro" id="IPR050987">
    <property type="entry name" value="AtrR-like"/>
</dbReference>
<dbReference type="Gene3D" id="4.10.240.10">
    <property type="entry name" value="Zn(2)-C6 fungal-type DNA-binding domain"/>
    <property type="match status" value="1"/>
</dbReference>
<proteinExistence type="predicted"/>
<dbReference type="PANTHER" id="PTHR46910">
    <property type="entry name" value="TRANSCRIPTION FACTOR PDR1"/>
    <property type="match status" value="1"/>
</dbReference>
<feature type="domain" description="Zn(2)-C6 fungal-type" evidence="9">
    <location>
        <begin position="31"/>
        <end position="60"/>
    </location>
</feature>
<gene>
    <name evidence="10" type="ORF">SOMG_02246</name>
</gene>
<dbReference type="GeneID" id="80875727"/>
<protein>
    <submittedName>
        <fullName evidence="10">DNA-binding transcription factor, membrane-tethered</fullName>
    </submittedName>
</protein>
<keyword evidence="6" id="KW-0804">Transcription</keyword>
<evidence type="ECO:0000313" key="11">
    <source>
        <dbReference type="Proteomes" id="UP001212411"/>
    </source>
</evidence>
<dbReference type="PANTHER" id="PTHR46910:SF3">
    <property type="entry name" value="HALOTOLERANCE PROTEIN 9-RELATED"/>
    <property type="match status" value="1"/>
</dbReference>
<dbReference type="KEGG" id="som:SOMG_02246"/>
<dbReference type="SUPFAM" id="SSF57701">
    <property type="entry name" value="Zn2/Cys6 DNA-binding domain"/>
    <property type="match status" value="1"/>
</dbReference>
<dbReference type="GO" id="GO:0000981">
    <property type="term" value="F:DNA-binding transcription factor activity, RNA polymerase II-specific"/>
    <property type="evidence" value="ECO:0007669"/>
    <property type="project" value="InterPro"/>
</dbReference>
<keyword evidence="2" id="KW-0479">Metal-binding</keyword>
<dbReference type="AlphaFoldDB" id="A0AAE9W8L5"/>
<dbReference type="SMART" id="SM00906">
    <property type="entry name" value="Fungal_trans"/>
    <property type="match status" value="1"/>
</dbReference>
<dbReference type="GO" id="GO:0008270">
    <property type="term" value="F:zinc ion binding"/>
    <property type="evidence" value="ECO:0007669"/>
    <property type="project" value="InterPro"/>
</dbReference>
<dbReference type="EMBL" id="CP115611">
    <property type="protein sequence ID" value="WBW71699.1"/>
    <property type="molecule type" value="Genomic_DNA"/>
</dbReference>
<evidence type="ECO:0000256" key="1">
    <source>
        <dbReference type="ARBA" id="ARBA00004123"/>
    </source>
</evidence>
<evidence type="ECO:0000256" key="3">
    <source>
        <dbReference type="ARBA" id="ARBA00022833"/>
    </source>
</evidence>
<dbReference type="InterPro" id="IPR001138">
    <property type="entry name" value="Zn2Cys6_DnaBD"/>
</dbReference>
<keyword evidence="11" id="KW-1185">Reference proteome</keyword>
<dbReference type="PROSITE" id="PS50048">
    <property type="entry name" value="ZN2_CY6_FUNGAL_2"/>
    <property type="match status" value="1"/>
</dbReference>